<dbReference type="SUPFAM" id="SSF141673">
    <property type="entry name" value="MOSC N-terminal domain-like"/>
    <property type="match status" value="1"/>
</dbReference>
<protein>
    <submittedName>
        <fullName evidence="2">Molybdenum cofactor sulfurase</fullName>
    </submittedName>
</protein>
<dbReference type="Pfam" id="PF03473">
    <property type="entry name" value="MOSC"/>
    <property type="match status" value="1"/>
</dbReference>
<dbReference type="InterPro" id="IPR005302">
    <property type="entry name" value="MoCF_Sase_C"/>
</dbReference>
<dbReference type="GO" id="GO:0030170">
    <property type="term" value="F:pyridoxal phosphate binding"/>
    <property type="evidence" value="ECO:0007669"/>
    <property type="project" value="InterPro"/>
</dbReference>
<dbReference type="GO" id="GO:0030151">
    <property type="term" value="F:molybdenum ion binding"/>
    <property type="evidence" value="ECO:0007669"/>
    <property type="project" value="InterPro"/>
</dbReference>
<keyword evidence="3" id="KW-1185">Reference proteome</keyword>
<name>A0A918DG76_9ACTN</name>
<dbReference type="InterPro" id="IPR005303">
    <property type="entry name" value="MOCOS_middle"/>
</dbReference>
<evidence type="ECO:0000313" key="3">
    <source>
        <dbReference type="Proteomes" id="UP000646523"/>
    </source>
</evidence>
<dbReference type="Gene3D" id="2.40.33.20">
    <property type="entry name" value="PK beta-barrel domain-like"/>
    <property type="match status" value="1"/>
</dbReference>
<dbReference type="PANTHER" id="PTHR14237:SF19">
    <property type="entry name" value="MITOCHONDRIAL AMIDOXIME REDUCING COMPONENT 1"/>
    <property type="match status" value="1"/>
</dbReference>
<dbReference type="GO" id="GO:0003824">
    <property type="term" value="F:catalytic activity"/>
    <property type="evidence" value="ECO:0007669"/>
    <property type="project" value="InterPro"/>
</dbReference>
<dbReference type="EMBL" id="BMNH01000001">
    <property type="protein sequence ID" value="GGO62476.1"/>
    <property type="molecule type" value="Genomic_DNA"/>
</dbReference>
<dbReference type="Pfam" id="PF03476">
    <property type="entry name" value="MOSC_N"/>
    <property type="match status" value="1"/>
</dbReference>
<dbReference type="PANTHER" id="PTHR14237">
    <property type="entry name" value="MOLYBDOPTERIN COFACTOR SULFURASE MOSC"/>
    <property type="match status" value="1"/>
</dbReference>
<dbReference type="PROSITE" id="PS51340">
    <property type="entry name" value="MOSC"/>
    <property type="match status" value="1"/>
</dbReference>
<organism evidence="2 3">
    <name type="scientific">Nonomuraea cavernae</name>
    <dbReference type="NCBI Taxonomy" id="2045107"/>
    <lineage>
        <taxon>Bacteria</taxon>
        <taxon>Bacillati</taxon>
        <taxon>Actinomycetota</taxon>
        <taxon>Actinomycetes</taxon>
        <taxon>Streptosporangiales</taxon>
        <taxon>Streptosporangiaceae</taxon>
        <taxon>Nonomuraea</taxon>
    </lineage>
</organism>
<evidence type="ECO:0000259" key="1">
    <source>
        <dbReference type="PROSITE" id="PS51340"/>
    </source>
</evidence>
<dbReference type="RefSeq" id="WP_189122443.1">
    <property type="nucleotide sequence ID" value="NZ_BMNH01000001.1"/>
</dbReference>
<accession>A0A918DG76</accession>
<gene>
    <name evidence="2" type="ORF">GCM10012289_07230</name>
</gene>
<dbReference type="AlphaFoldDB" id="A0A918DG76"/>
<reference evidence="2" key="2">
    <citation type="submission" date="2020-09" db="EMBL/GenBank/DDBJ databases">
        <authorList>
            <person name="Sun Q."/>
            <person name="Zhou Y."/>
        </authorList>
    </citation>
    <scope>NUCLEOTIDE SEQUENCE</scope>
    <source>
        <strain evidence="2">CGMCC 4.7368</strain>
    </source>
</reference>
<feature type="domain" description="MOSC" evidence="1">
    <location>
        <begin position="128"/>
        <end position="276"/>
    </location>
</feature>
<evidence type="ECO:0000313" key="2">
    <source>
        <dbReference type="EMBL" id="GGO62476.1"/>
    </source>
</evidence>
<reference evidence="2" key="1">
    <citation type="journal article" date="2014" name="Int. J. Syst. Evol. Microbiol.">
        <title>Complete genome sequence of Corynebacterium casei LMG S-19264T (=DSM 44701T), isolated from a smear-ripened cheese.</title>
        <authorList>
            <consortium name="US DOE Joint Genome Institute (JGI-PGF)"/>
            <person name="Walter F."/>
            <person name="Albersmeier A."/>
            <person name="Kalinowski J."/>
            <person name="Ruckert C."/>
        </authorList>
    </citation>
    <scope>NUCLEOTIDE SEQUENCE</scope>
    <source>
        <strain evidence="2">CGMCC 4.7368</strain>
    </source>
</reference>
<sequence>MHPDPPGGATAVVTDLTSYPVKGCAGIPVTETLVTAAGLAHDRSFMVTGEDGVFRSQRRDPRLATIRPTIDAEGDRLTLRAPAFEALTVQVDVRGARRDVLMFGDPYKGIDQGRAAAEWLSDVLGAPSRLVRVPPEHDRVTGGWIPGRPGYADSGAVHLVSEATLALLNQRLADGDAALPMARFRPNIVVGGWTRPHQEDLVRRLRIGDTGLGYAKLAIRCAVTMVDQESGGKVGPEPIRTLATYRRTAGGGVAFGVKLSVVRTGKLAVGDEVVVESWGEPELQAP</sequence>
<comment type="caution">
    <text evidence="2">The sequence shown here is derived from an EMBL/GenBank/DDBJ whole genome shotgun (WGS) entry which is preliminary data.</text>
</comment>
<dbReference type="SUPFAM" id="SSF50800">
    <property type="entry name" value="PK beta-barrel domain-like"/>
    <property type="match status" value="1"/>
</dbReference>
<dbReference type="InterPro" id="IPR011037">
    <property type="entry name" value="Pyrv_Knase-like_insert_dom_sf"/>
</dbReference>
<proteinExistence type="predicted"/>
<dbReference type="Proteomes" id="UP000646523">
    <property type="component" value="Unassembled WGS sequence"/>
</dbReference>